<feature type="domain" description="F5/8 type C" evidence="2">
    <location>
        <begin position="724"/>
        <end position="838"/>
    </location>
</feature>
<keyword evidence="1" id="KW-0472">Membrane</keyword>
<feature type="transmembrane region" description="Helical" evidence="1">
    <location>
        <begin position="206"/>
        <end position="225"/>
    </location>
</feature>
<dbReference type="InterPro" id="IPR000421">
    <property type="entry name" value="FA58C"/>
</dbReference>
<organism evidence="4 5">
    <name type="scientific">Nocardioides pocheonensis</name>
    <dbReference type="NCBI Taxonomy" id="661485"/>
    <lineage>
        <taxon>Bacteria</taxon>
        <taxon>Bacillati</taxon>
        <taxon>Actinomycetota</taxon>
        <taxon>Actinomycetes</taxon>
        <taxon>Propionibacteriales</taxon>
        <taxon>Nocardioidaceae</taxon>
        <taxon>Nocardioides</taxon>
    </lineage>
</organism>
<evidence type="ECO:0000313" key="5">
    <source>
        <dbReference type="Proteomes" id="UP000279994"/>
    </source>
</evidence>
<feature type="transmembrane region" description="Helical" evidence="1">
    <location>
        <begin position="434"/>
        <end position="454"/>
    </location>
</feature>
<proteinExistence type="predicted"/>
<comment type="caution">
    <text evidence="4">The sequence shown here is derived from an EMBL/GenBank/DDBJ whole genome shotgun (WGS) entry which is preliminary data.</text>
</comment>
<keyword evidence="5" id="KW-1185">Reference proteome</keyword>
<dbReference type="Pfam" id="PF11847">
    <property type="entry name" value="GT-C_AftD"/>
    <property type="match status" value="1"/>
</dbReference>
<feature type="transmembrane region" description="Helical" evidence="1">
    <location>
        <begin position="1293"/>
        <end position="1316"/>
    </location>
</feature>
<feature type="transmembrane region" description="Helical" evidence="1">
    <location>
        <begin position="177"/>
        <end position="199"/>
    </location>
</feature>
<dbReference type="SUPFAM" id="SSF49785">
    <property type="entry name" value="Galactose-binding domain-like"/>
    <property type="match status" value="2"/>
</dbReference>
<feature type="transmembrane region" description="Helical" evidence="1">
    <location>
        <begin position="1328"/>
        <end position="1347"/>
    </location>
</feature>
<feature type="transmembrane region" description="Helical" evidence="1">
    <location>
        <begin position="1243"/>
        <end position="1266"/>
    </location>
</feature>
<feature type="transmembrane region" description="Helical" evidence="1">
    <location>
        <begin position="1354"/>
        <end position="1374"/>
    </location>
</feature>
<name>A0A3N0GV61_9ACTN</name>
<keyword evidence="1" id="KW-0812">Transmembrane</keyword>
<accession>A0A3N0GV61</accession>
<gene>
    <name evidence="4" type="ORF">EFL26_07710</name>
</gene>
<dbReference type="Gene3D" id="2.60.120.260">
    <property type="entry name" value="Galactose-binding domain-like"/>
    <property type="match status" value="1"/>
</dbReference>
<feature type="transmembrane region" description="Helical" evidence="1">
    <location>
        <begin position="329"/>
        <end position="348"/>
    </location>
</feature>
<evidence type="ECO:0000256" key="1">
    <source>
        <dbReference type="SAM" id="Phobius"/>
    </source>
</evidence>
<dbReference type="EMBL" id="RJSF01000019">
    <property type="protein sequence ID" value="RNM16030.1"/>
    <property type="molecule type" value="Genomic_DNA"/>
</dbReference>
<keyword evidence="1" id="KW-1133">Transmembrane helix</keyword>
<dbReference type="Proteomes" id="UP000279994">
    <property type="component" value="Unassembled WGS sequence"/>
</dbReference>
<dbReference type="OrthoDB" id="5242711at2"/>
<dbReference type="InterPro" id="IPR021798">
    <property type="entry name" value="AftD_N"/>
</dbReference>
<dbReference type="Pfam" id="PF00754">
    <property type="entry name" value="F5_F8_type_C"/>
    <property type="match status" value="1"/>
</dbReference>
<feature type="transmembrane region" description="Helical" evidence="1">
    <location>
        <begin position="256"/>
        <end position="275"/>
    </location>
</feature>
<dbReference type="InterPro" id="IPR008979">
    <property type="entry name" value="Galactose-bd-like_sf"/>
</dbReference>
<dbReference type="GO" id="GO:0016740">
    <property type="term" value="F:transferase activity"/>
    <property type="evidence" value="ECO:0007669"/>
    <property type="project" value="InterPro"/>
</dbReference>
<evidence type="ECO:0000259" key="2">
    <source>
        <dbReference type="Pfam" id="PF00754"/>
    </source>
</evidence>
<evidence type="ECO:0000313" key="4">
    <source>
        <dbReference type="EMBL" id="RNM16030.1"/>
    </source>
</evidence>
<feature type="domain" description="Alpha-(1-&gt;3)-arabinofuranosyltransferase N-terminal GT-C" evidence="3">
    <location>
        <begin position="57"/>
        <end position="701"/>
    </location>
</feature>
<evidence type="ECO:0000259" key="3">
    <source>
        <dbReference type="Pfam" id="PF11847"/>
    </source>
</evidence>
<reference evidence="4 5" key="1">
    <citation type="submission" date="2018-11" db="EMBL/GenBank/DDBJ databases">
        <authorList>
            <person name="Li F."/>
        </authorList>
    </citation>
    <scope>NUCLEOTIDE SEQUENCE [LARGE SCALE GENOMIC DNA]</scope>
    <source>
        <strain evidence="4 5">Gsoil 818</strain>
    </source>
</reference>
<protein>
    <submittedName>
        <fullName evidence="4">DUF3367 domain-containing protein</fullName>
    </submittedName>
</protein>
<sequence length="1381" mass="145601">MWHRFADGGSGLAARLTAAGYWREACHHVREGSPMAERSAAVGRLPRGSVAGVWITLMLFSFTQRPGQTTFDTKFDLTADPGAFMARSLHLWNQQSSFGELQNQAYGYLFPQGLLALLGQQAGLADWVVQRLWSGLVLIVAFEGTRRLFRALSPYAPPWVSLLAGVGYATAPRLLGLSGVLSAEVLPTAVLPWVVVPLVSAQRGRLGVRTAALLSGCALLLMGGVNAVENLAVYPLPLLVVLSTLRRPGGRRLAGWWLASAAAASAWWMLPLLVLGRYSPPFLDYIETSTATVRPLGWTNVTRGADHWLSYIYVGDQPWWPGSYDLSTSPTLMIATAVVAALGFSGLARKDMPLRGPLIASALIGLTCLTIARAGTLASPIQPVVQYLLDNSLSMLRNVHKVDPLVRLPLALGLGHAVGLMASRRREARRWRVLPLVSVVAAAVVVVVAAQPLFAGTLRKPGWSSVPSYWPQAAAFLAAHADGRATLILPGSGFGQQQWGWTIDEPMQGLARSPWITRSQVPLTPGATIRFLDSIEERDDDGLGSPALADVLARAGIGYVLVRRDLDVSASGAPTPARVDKALGRSPGFTRVAGFGNSGLLDQAAIDVFRVDRAVDRVEAQPLADVRTLVGGPEDVLTALEAGAVGADEPVLIQPTDAYRHGSAPDVVGDGYRRRERQFGRVHDSVSQIMASQEHYRITRSANDYPGVPGVDRVSARYSGLESVTASTSSGYVDTLGASDPEHGPYAAVDGRDDTFWQSAPLTDPIGQWVQVRLSRATPVDQLEITAGVDGISGTPVRRIRVEAGRQSRSYSVDPTSGLVHAVLDGSPVSTIRVTVTRAVPGQLPVAIREIRVPGTTFPRVLDVPDAGADAHTTFVMRARPHRRACVETPVGPSCLRGQGRTSEEEGGILRRITVHGSGTWRIDGSVVALPTRAAVRLLHPLFGQVRVRASSMYLDEPGVAGQLAYDGNLGTSWLADSSDEHPTLRLSWKKPVTLSRLQVVGAGGTSITPTSAVLTSGSVERRVRFGSAGLGFFPPFTARRLRITFDRPASGDVDHVLGVAELKIAGLEDERYDLSPGTATGAICGLGPEVVVDGVVHRTSVSGTVGAVIDGGPLEIAGCSGGPLDLGSGAHTVRFLSTAQFQPTALTLTPVSNDQASSSSAEPDRQVVIRDWTTHDRTVSVAAGSASVLRIPENRNAGWQASLDGKALTPMTVDGWQQGFRLPAGAGGTVRLHFAPDSTYRLGLFAGGGLAVVLVGAALVALLLGRRRASQGVPMGIGAAGRRRRSVRRGAGAALVAGGYLFGGPGVLLGVALGLLSGRYLVPPGRLAGPAVALAGSAAGITAALSGPGLPPLWTDLVAAVGVGLFAAAWLVAPEQETGR</sequence>